<keyword evidence="3" id="KW-1185">Reference proteome</keyword>
<dbReference type="AlphaFoldDB" id="A0A1X9MKJ4"/>
<evidence type="ECO:0000256" key="1">
    <source>
        <dbReference type="SAM" id="Phobius"/>
    </source>
</evidence>
<organism evidence="2 3">
    <name type="scientific">Halalkalibacter krulwichiae</name>
    <dbReference type="NCBI Taxonomy" id="199441"/>
    <lineage>
        <taxon>Bacteria</taxon>
        <taxon>Bacillati</taxon>
        <taxon>Bacillota</taxon>
        <taxon>Bacilli</taxon>
        <taxon>Bacillales</taxon>
        <taxon>Bacillaceae</taxon>
        <taxon>Halalkalibacter</taxon>
    </lineage>
</organism>
<evidence type="ECO:0008006" key="4">
    <source>
        <dbReference type="Google" id="ProtNLM"/>
    </source>
</evidence>
<feature type="transmembrane region" description="Helical" evidence="1">
    <location>
        <begin position="25"/>
        <end position="44"/>
    </location>
</feature>
<keyword evidence="1" id="KW-0472">Membrane</keyword>
<dbReference type="KEGG" id="bkw:BkAM31D_15555"/>
<name>A0A1X9MKJ4_9BACI</name>
<evidence type="ECO:0000313" key="2">
    <source>
        <dbReference type="EMBL" id="ARK31152.1"/>
    </source>
</evidence>
<feature type="transmembrane region" description="Helical" evidence="1">
    <location>
        <begin position="56"/>
        <end position="72"/>
    </location>
</feature>
<dbReference type="STRING" id="199441.BkAM31D_15555"/>
<accession>A0A1X9MKJ4</accession>
<evidence type="ECO:0000313" key="3">
    <source>
        <dbReference type="Proteomes" id="UP000193006"/>
    </source>
</evidence>
<protein>
    <recommendedName>
        <fullName evidence="4">YlaH-like protein</fullName>
    </recommendedName>
</protein>
<feature type="transmembrane region" description="Helical" evidence="1">
    <location>
        <begin position="78"/>
        <end position="96"/>
    </location>
</feature>
<dbReference type="EMBL" id="CP020814">
    <property type="protein sequence ID" value="ARK31152.1"/>
    <property type="molecule type" value="Genomic_DNA"/>
</dbReference>
<keyword evidence="1" id="KW-0812">Transmembrane</keyword>
<dbReference type="Pfam" id="PF14036">
    <property type="entry name" value="YlaH"/>
    <property type="match status" value="1"/>
</dbReference>
<sequence length="109" mass="12833">MNEQFTDRELEELTWLMRATLENPWYGFYSFLAVVVLTIIVFNLGFARELPILKKVIVYIMLFIGSFVMWFLEFAFGAPIIAVLIISGIILGLYRFRLHRHRKENDQAS</sequence>
<gene>
    <name evidence="2" type="ORF">BkAM31D_15555</name>
</gene>
<reference evidence="2 3" key="1">
    <citation type="submission" date="2017-04" db="EMBL/GenBank/DDBJ databases">
        <title>Bacillus krulwichiae AM31D Genome sequencing and assembly.</title>
        <authorList>
            <person name="Krulwich T.A."/>
            <person name="Anastor L."/>
            <person name="Ehrlich R."/>
            <person name="Ehrlich G.D."/>
            <person name="Janto B."/>
        </authorList>
    </citation>
    <scope>NUCLEOTIDE SEQUENCE [LARGE SCALE GENOMIC DNA]</scope>
    <source>
        <strain evidence="2 3">AM31D</strain>
    </source>
</reference>
<dbReference type="RefSeq" id="WP_066150686.1">
    <property type="nucleotide sequence ID" value="NZ_CP020814.1"/>
</dbReference>
<dbReference type="InterPro" id="IPR025620">
    <property type="entry name" value="YlaH"/>
</dbReference>
<dbReference type="Proteomes" id="UP000193006">
    <property type="component" value="Chromosome"/>
</dbReference>
<keyword evidence="1" id="KW-1133">Transmembrane helix</keyword>
<proteinExistence type="predicted"/>